<dbReference type="RefSeq" id="WP_407593540.1">
    <property type="nucleotide sequence ID" value="NZ_JBHDIY010000002.1"/>
</dbReference>
<name>A0ABW8UX04_9RHOB</name>
<dbReference type="Gene3D" id="3.40.30.10">
    <property type="entry name" value="Glutaredoxin"/>
    <property type="match status" value="1"/>
</dbReference>
<protein>
    <submittedName>
        <fullName evidence="3">Glutathione S-transferase family protein</fullName>
    </submittedName>
</protein>
<comment type="caution">
    <text evidence="3">The sequence shown here is derived from an EMBL/GenBank/DDBJ whole genome shotgun (WGS) entry which is preliminary data.</text>
</comment>
<dbReference type="SFLD" id="SFLDG00358">
    <property type="entry name" value="Main_(cytGST)"/>
    <property type="match status" value="1"/>
</dbReference>
<dbReference type="Pfam" id="PF00043">
    <property type="entry name" value="GST_C"/>
    <property type="match status" value="1"/>
</dbReference>
<dbReference type="SFLD" id="SFLDG01151">
    <property type="entry name" value="Main.2:_Nu-like"/>
    <property type="match status" value="1"/>
</dbReference>
<organism evidence="3 4">
    <name type="scientific">Tateyamaria armeniaca</name>
    <dbReference type="NCBI Taxonomy" id="2518930"/>
    <lineage>
        <taxon>Bacteria</taxon>
        <taxon>Pseudomonadati</taxon>
        <taxon>Pseudomonadota</taxon>
        <taxon>Alphaproteobacteria</taxon>
        <taxon>Rhodobacterales</taxon>
        <taxon>Roseobacteraceae</taxon>
        <taxon>Tateyamaria</taxon>
    </lineage>
</organism>
<dbReference type="Gene3D" id="1.20.1050.10">
    <property type="match status" value="1"/>
</dbReference>
<dbReference type="PROSITE" id="PS50404">
    <property type="entry name" value="GST_NTER"/>
    <property type="match status" value="1"/>
</dbReference>
<dbReference type="InterPro" id="IPR040079">
    <property type="entry name" value="Glutathione_S-Trfase"/>
</dbReference>
<dbReference type="PANTHER" id="PTHR44051">
    <property type="entry name" value="GLUTATHIONE S-TRANSFERASE-RELATED"/>
    <property type="match status" value="1"/>
</dbReference>
<dbReference type="SUPFAM" id="SSF52833">
    <property type="entry name" value="Thioredoxin-like"/>
    <property type="match status" value="1"/>
</dbReference>
<keyword evidence="4" id="KW-1185">Reference proteome</keyword>
<dbReference type="Pfam" id="PF13409">
    <property type="entry name" value="GST_N_2"/>
    <property type="match status" value="1"/>
</dbReference>
<dbReference type="InterPro" id="IPR036282">
    <property type="entry name" value="Glutathione-S-Trfase_C_sf"/>
</dbReference>
<evidence type="ECO:0000259" key="1">
    <source>
        <dbReference type="PROSITE" id="PS50404"/>
    </source>
</evidence>
<proteinExistence type="predicted"/>
<gene>
    <name evidence="3" type="ORF">ACERZ8_18080</name>
</gene>
<evidence type="ECO:0000259" key="2">
    <source>
        <dbReference type="PROSITE" id="PS50405"/>
    </source>
</evidence>
<accession>A0ABW8UX04</accession>
<dbReference type="PROSITE" id="PS50405">
    <property type="entry name" value="GST_CTER"/>
    <property type="match status" value="1"/>
</dbReference>
<dbReference type="InterPro" id="IPR036249">
    <property type="entry name" value="Thioredoxin-like_sf"/>
</dbReference>
<evidence type="ECO:0000313" key="4">
    <source>
        <dbReference type="Proteomes" id="UP001627408"/>
    </source>
</evidence>
<reference evidence="3 4" key="1">
    <citation type="submission" date="2024-08" db="EMBL/GenBank/DDBJ databases">
        <title>Tateyamaria sp. nov., isolated from marine algae.</title>
        <authorList>
            <person name="Choi B.J."/>
            <person name="Kim J.M."/>
            <person name="Lee J.K."/>
            <person name="Choi D.G."/>
            <person name="Bayburt H."/>
            <person name="Baek J.H."/>
            <person name="Han D.M."/>
            <person name="Jeon C.O."/>
        </authorList>
    </citation>
    <scope>NUCLEOTIDE SEQUENCE [LARGE SCALE GENOMIC DNA]</scope>
    <source>
        <strain evidence="3 4">KMU-156</strain>
    </source>
</reference>
<dbReference type="CDD" id="cd03048">
    <property type="entry name" value="GST_N_Ure2p_like"/>
    <property type="match status" value="1"/>
</dbReference>
<dbReference type="PANTHER" id="PTHR44051:SF19">
    <property type="entry name" value="DISULFIDE-BOND OXIDOREDUCTASE YFCG"/>
    <property type="match status" value="1"/>
</dbReference>
<feature type="domain" description="GST N-terminal" evidence="1">
    <location>
        <begin position="1"/>
        <end position="80"/>
    </location>
</feature>
<dbReference type="SFLD" id="SFLDS00019">
    <property type="entry name" value="Glutathione_Transferase_(cytos"/>
    <property type="match status" value="1"/>
</dbReference>
<dbReference type="EMBL" id="JBHDIY010000002">
    <property type="protein sequence ID" value="MFL4471690.1"/>
    <property type="molecule type" value="Genomic_DNA"/>
</dbReference>
<dbReference type="SUPFAM" id="SSF47616">
    <property type="entry name" value="GST C-terminal domain-like"/>
    <property type="match status" value="1"/>
</dbReference>
<dbReference type="Proteomes" id="UP001627408">
    <property type="component" value="Unassembled WGS sequence"/>
</dbReference>
<sequence>MIEYFFNAAPNPLKVSLFLEESGLDYTPVPIDTKRGDQHSAGYRAINPNAKVPAIRDGDTTVFDSNAILLYLAEKTGKFLPQPKQRGEMLSWLMFIATGVGPYSGQAFHFRNMAPEKLPYAIKRYHFETNRHWQIIEDRLEGRRYMMGDIYTIVDMAVWGWAPRIPFVLEEPDAFDRFKNIKRLLDELDARPAAVRAHALSANHAFQTEMDETAMRNLYPQIFAPDVV</sequence>
<dbReference type="InterPro" id="IPR004046">
    <property type="entry name" value="GST_C"/>
</dbReference>
<dbReference type="InterPro" id="IPR004045">
    <property type="entry name" value="Glutathione_S-Trfase_N"/>
</dbReference>
<dbReference type="InterPro" id="IPR010987">
    <property type="entry name" value="Glutathione-S-Trfase_C-like"/>
</dbReference>
<feature type="domain" description="GST C-terminal" evidence="2">
    <location>
        <begin position="82"/>
        <end position="210"/>
    </location>
</feature>
<evidence type="ECO:0000313" key="3">
    <source>
        <dbReference type="EMBL" id="MFL4471690.1"/>
    </source>
</evidence>